<name>A0A914PDI5_9BILA</name>
<sequence>MKFVAAIFATTLLFVGICHSQDTVETPSGKLKYDEDWGYVTVRGYAHTFWWLMSVKSDPTRPLILWLQGGPGADSTGFGNFEEIGPKDINLQDRNNTWLQIADLVFVDNPVGAGFSYVDSDTAFTTNVKQIGEDLMTWAKAFFEKHTEYQKRYFYIFCER</sequence>
<evidence type="ECO:0000256" key="7">
    <source>
        <dbReference type="SAM" id="SignalP"/>
    </source>
</evidence>
<organism evidence="8 9">
    <name type="scientific">Panagrolaimus davidi</name>
    <dbReference type="NCBI Taxonomy" id="227884"/>
    <lineage>
        <taxon>Eukaryota</taxon>
        <taxon>Metazoa</taxon>
        <taxon>Ecdysozoa</taxon>
        <taxon>Nematoda</taxon>
        <taxon>Chromadorea</taxon>
        <taxon>Rhabditida</taxon>
        <taxon>Tylenchina</taxon>
        <taxon>Panagrolaimomorpha</taxon>
        <taxon>Panagrolaimoidea</taxon>
        <taxon>Panagrolaimidae</taxon>
        <taxon>Panagrolaimus</taxon>
    </lineage>
</organism>
<keyword evidence="2" id="KW-0121">Carboxypeptidase</keyword>
<dbReference type="SUPFAM" id="SSF53474">
    <property type="entry name" value="alpha/beta-Hydrolases"/>
    <property type="match status" value="1"/>
</dbReference>
<dbReference type="WBParaSite" id="PDA_v2.g16226.t1">
    <property type="protein sequence ID" value="PDA_v2.g16226.t1"/>
    <property type="gene ID" value="PDA_v2.g16226"/>
</dbReference>
<proteinExistence type="inferred from homology"/>
<feature type="signal peptide" evidence="7">
    <location>
        <begin position="1"/>
        <end position="20"/>
    </location>
</feature>
<evidence type="ECO:0000256" key="1">
    <source>
        <dbReference type="ARBA" id="ARBA00009431"/>
    </source>
</evidence>
<keyword evidence="8" id="KW-1185">Reference proteome</keyword>
<evidence type="ECO:0000313" key="9">
    <source>
        <dbReference type="WBParaSite" id="PDA_v2.g16226.t1"/>
    </source>
</evidence>
<accession>A0A914PDI5</accession>
<dbReference type="Gene3D" id="3.40.50.1820">
    <property type="entry name" value="alpha/beta hydrolase"/>
    <property type="match status" value="1"/>
</dbReference>
<comment type="similarity">
    <text evidence="1">Belongs to the peptidase S10 family.</text>
</comment>
<dbReference type="Pfam" id="PF00450">
    <property type="entry name" value="Peptidase_S10"/>
    <property type="match status" value="1"/>
</dbReference>
<dbReference type="GO" id="GO:0004185">
    <property type="term" value="F:serine-type carboxypeptidase activity"/>
    <property type="evidence" value="ECO:0007669"/>
    <property type="project" value="InterPro"/>
</dbReference>
<dbReference type="AlphaFoldDB" id="A0A914PDI5"/>
<evidence type="ECO:0000256" key="5">
    <source>
        <dbReference type="ARBA" id="ARBA00022801"/>
    </source>
</evidence>
<dbReference type="Proteomes" id="UP000887578">
    <property type="component" value="Unplaced"/>
</dbReference>
<keyword evidence="6" id="KW-0325">Glycoprotein</keyword>
<reference evidence="9" key="1">
    <citation type="submission" date="2022-11" db="UniProtKB">
        <authorList>
            <consortium name="WormBaseParasite"/>
        </authorList>
    </citation>
    <scope>IDENTIFICATION</scope>
</reference>
<dbReference type="PANTHER" id="PTHR11802:SF3">
    <property type="entry name" value="RETINOID-INDUCIBLE SERINE CARBOXYPEPTIDASE"/>
    <property type="match status" value="1"/>
</dbReference>
<keyword evidence="4 7" id="KW-0732">Signal</keyword>
<evidence type="ECO:0000256" key="6">
    <source>
        <dbReference type="ARBA" id="ARBA00023180"/>
    </source>
</evidence>
<dbReference type="InterPro" id="IPR029058">
    <property type="entry name" value="AB_hydrolase_fold"/>
</dbReference>
<protein>
    <submittedName>
        <fullName evidence="9">Serine carboxypeptidase</fullName>
    </submittedName>
</protein>
<evidence type="ECO:0000256" key="2">
    <source>
        <dbReference type="ARBA" id="ARBA00022645"/>
    </source>
</evidence>
<keyword evidence="3" id="KW-0645">Protease</keyword>
<dbReference type="GO" id="GO:0006508">
    <property type="term" value="P:proteolysis"/>
    <property type="evidence" value="ECO:0007669"/>
    <property type="project" value="UniProtKB-KW"/>
</dbReference>
<dbReference type="PANTHER" id="PTHR11802">
    <property type="entry name" value="SERINE PROTEASE FAMILY S10 SERINE CARBOXYPEPTIDASE"/>
    <property type="match status" value="1"/>
</dbReference>
<feature type="chain" id="PRO_5037862191" evidence="7">
    <location>
        <begin position="21"/>
        <end position="160"/>
    </location>
</feature>
<evidence type="ECO:0000256" key="4">
    <source>
        <dbReference type="ARBA" id="ARBA00022729"/>
    </source>
</evidence>
<keyword evidence="5" id="KW-0378">Hydrolase</keyword>
<dbReference type="InterPro" id="IPR001563">
    <property type="entry name" value="Peptidase_S10"/>
</dbReference>
<dbReference type="PRINTS" id="PR00724">
    <property type="entry name" value="CRBOXYPTASEC"/>
</dbReference>
<evidence type="ECO:0000313" key="8">
    <source>
        <dbReference type="Proteomes" id="UP000887578"/>
    </source>
</evidence>
<evidence type="ECO:0000256" key="3">
    <source>
        <dbReference type="ARBA" id="ARBA00022670"/>
    </source>
</evidence>